<dbReference type="Proteomes" id="UP000580250">
    <property type="component" value="Unassembled WGS sequence"/>
</dbReference>
<name>A0A6V7UCV1_MELEN</name>
<protein>
    <submittedName>
        <fullName evidence="1">Uncharacterized protein</fullName>
    </submittedName>
</protein>
<comment type="caution">
    <text evidence="1">The sequence shown here is derived from an EMBL/GenBank/DDBJ whole genome shotgun (WGS) entry which is preliminary data.</text>
</comment>
<dbReference type="AlphaFoldDB" id="A0A6V7UCV1"/>
<reference evidence="1 2" key="1">
    <citation type="submission" date="2020-08" db="EMBL/GenBank/DDBJ databases">
        <authorList>
            <person name="Koutsovoulos G."/>
            <person name="Danchin GJ E."/>
        </authorList>
    </citation>
    <scope>NUCLEOTIDE SEQUENCE [LARGE SCALE GENOMIC DNA]</scope>
</reference>
<sequence length="525" mass="60722">MPYPAIWTRSQRGQLSADYESVAFPGNTFIFLHKRRTQHCSYFRCAYCAKALKLRIKRNATRLTIPIVRASLEEGFLDDPDNPFHRHFCIDEKEVDTTTYAAKARYIYNKVKLELLDMPMTPRQAWLQMEAEVIANFPDTLTQQEIIRRLPTDKSAKRSFARRSSIGKRNLVEDLAIFGKDYKEPVDEFEAKNEFEADDLSLLLDAGLVEERKSPDFLKADSSKVPLDLLKSRSPRPPWICSPGREKLANFFLIHRECRPDSPHFMVFSDMMGINLIHKCADIVCDGNSSFYPYGFAQLYTFHAVHHSIPEEAHLCAFALLPNTSSVAYIKLFDIISQKLFTEFGDHGIQKNWHFDNQLAAINGCKTIFIEDIVEGSEQKTSNFAKLWHEHLNSLFFGKHPGLNRFIRTMREELSRAGLQAERIFRPPDFITSINLDNIEAVNNVSYIKEEENIFDYPSNNYDNYKTLNKEMKITNIEVNNKLNCNKRSDKNSINVDNDYSSLHSCKFPIHQKSRKRQNETSDGN</sequence>
<organism evidence="1 2">
    <name type="scientific">Meloidogyne enterolobii</name>
    <name type="common">Root-knot nematode worm</name>
    <name type="synonym">Meloidogyne mayaguensis</name>
    <dbReference type="NCBI Taxonomy" id="390850"/>
    <lineage>
        <taxon>Eukaryota</taxon>
        <taxon>Metazoa</taxon>
        <taxon>Ecdysozoa</taxon>
        <taxon>Nematoda</taxon>
        <taxon>Chromadorea</taxon>
        <taxon>Rhabditida</taxon>
        <taxon>Tylenchina</taxon>
        <taxon>Tylenchomorpha</taxon>
        <taxon>Tylenchoidea</taxon>
        <taxon>Meloidogynidae</taxon>
        <taxon>Meloidogyninae</taxon>
        <taxon>Meloidogyne</taxon>
    </lineage>
</organism>
<proteinExistence type="predicted"/>
<accession>A0A6V7UCV1</accession>
<dbReference type="OrthoDB" id="6616388at2759"/>
<gene>
    <name evidence="1" type="ORF">MENT_LOCUS11018</name>
</gene>
<evidence type="ECO:0000313" key="2">
    <source>
        <dbReference type="Proteomes" id="UP000580250"/>
    </source>
</evidence>
<evidence type="ECO:0000313" key="1">
    <source>
        <dbReference type="EMBL" id="CAD2153141.1"/>
    </source>
</evidence>
<dbReference type="EMBL" id="CAJEWN010000052">
    <property type="protein sequence ID" value="CAD2153141.1"/>
    <property type="molecule type" value="Genomic_DNA"/>
</dbReference>